<gene>
    <name evidence="9" type="ORF">EV420DRAFT_631785</name>
</gene>
<dbReference type="Proteomes" id="UP001175211">
    <property type="component" value="Unassembled WGS sequence"/>
</dbReference>
<comment type="subcellular location">
    <subcellularLocation>
        <location evidence="1">Nucleus</location>
    </subcellularLocation>
</comment>
<feature type="compositionally biased region" description="Low complexity" evidence="7">
    <location>
        <begin position="103"/>
        <end position="115"/>
    </location>
</feature>
<comment type="caution">
    <text evidence="9">The sequence shown here is derived from an EMBL/GenBank/DDBJ whole genome shotgun (WGS) entry which is preliminary data.</text>
</comment>
<evidence type="ECO:0000256" key="6">
    <source>
        <dbReference type="ARBA" id="ARBA00023242"/>
    </source>
</evidence>
<dbReference type="SMART" id="SM00906">
    <property type="entry name" value="Fungal_trans"/>
    <property type="match status" value="1"/>
</dbReference>
<dbReference type="AlphaFoldDB" id="A0AA39K4B2"/>
<evidence type="ECO:0000256" key="4">
    <source>
        <dbReference type="ARBA" id="ARBA00023125"/>
    </source>
</evidence>
<dbReference type="PROSITE" id="PS50048">
    <property type="entry name" value="ZN2_CY6_FUNGAL_2"/>
    <property type="match status" value="1"/>
</dbReference>
<feature type="region of interest" description="Disordered" evidence="7">
    <location>
        <begin position="1"/>
        <end position="122"/>
    </location>
</feature>
<dbReference type="RefSeq" id="XP_060328270.1">
    <property type="nucleotide sequence ID" value="XM_060482867.1"/>
</dbReference>
<evidence type="ECO:0000313" key="9">
    <source>
        <dbReference type="EMBL" id="KAK0452934.1"/>
    </source>
</evidence>
<sequence>MSGPTPSFSDASAESSQPSQDAYGLWHQQRVNFYDHGQWQQQPAQQVNYQHPMESNQQQGSYSSYDEMTSNTHPNYLPPPTAPQTVKQSKKMPSGRTMHMPMGDGDNNSNRSDNNTFGRRPGACTRCKKVKMKCDFAPGEKACHRCKPKGYRCVVEAPKPKVYERERLLAEIRQKDAVIESLLKQLYNPYLATPHSIDEYLKSISPPDANEPSVLAWLHHLKSGVQTSTGSSFNHLREGDEEPSEEYSGRLLYNQQCDLLAHRNQEVQVQRQGTRLTGRIPEGSIGIEAFGLANIKWPINVRKPSPSTCSPSSDLRNRLPRPVQDASSPLESSYVPVGLGPDRTFASQKRKERERENVQHDIAGEPESSSELGFNRDHSKGQNSPEILALGLVTMEDSEQLFDVFYKHINPLIGILDPILLTPKSTLARCPVLFTVICAIACRYHPPKSSIYLIAMHFAKHAAANALIQDEMKNIELCQAYILMSIYDVPKRSWDRDQSWLYTGLAVSIATALHLHEVPTAKPANETQEREALNRDRIWHLCFVLDRGTAILFGKPTIILHSEEPEWYKQSPYNLDYDVQLCGYNALLRIISRFHDEVLSDQSRLIHSERGNLHDIIMRYDVEIELFKEEWRRKFRAGGFHREAMLRCSQLHLFVACFRLVIFSFCLHQVFHMGVEAWYGYFLSKSLEYAKSVIRCVNEDLVPSGFMRYAPDLHFMCIAFAAVFLFKLLRPEFSSLLDTADRDESVDLIGTLIEKFSSSDIAVDDRHTPKLYARFLATMLDKYQRSGQGTTFGGSQTILQGNMGIPRHIPGEIIGEGSDNRPSSAAQDHQNGYDSMGFTYRLEATDTAGTWPVQFGSGVGFPHFIYGSENINGNIGAGGQGGRGGEMFTAEIQELNNPEWFQGMPIPGFAWFETHPSA</sequence>
<feature type="compositionally biased region" description="Basic and acidic residues" evidence="7">
    <location>
        <begin position="349"/>
        <end position="363"/>
    </location>
</feature>
<feature type="compositionally biased region" description="Polar residues" evidence="7">
    <location>
        <begin position="38"/>
        <end position="74"/>
    </location>
</feature>
<keyword evidence="10" id="KW-1185">Reference proteome</keyword>
<proteinExistence type="predicted"/>
<feature type="region of interest" description="Disordered" evidence="7">
    <location>
        <begin position="227"/>
        <end position="246"/>
    </location>
</feature>
<dbReference type="PANTHER" id="PTHR31845">
    <property type="entry name" value="FINGER DOMAIN PROTEIN, PUTATIVE-RELATED"/>
    <property type="match status" value="1"/>
</dbReference>
<dbReference type="CDD" id="cd12148">
    <property type="entry name" value="fungal_TF_MHR"/>
    <property type="match status" value="1"/>
</dbReference>
<reference evidence="9" key="1">
    <citation type="submission" date="2023-06" db="EMBL/GenBank/DDBJ databases">
        <authorList>
            <consortium name="Lawrence Berkeley National Laboratory"/>
            <person name="Ahrendt S."/>
            <person name="Sahu N."/>
            <person name="Indic B."/>
            <person name="Wong-Bajracharya J."/>
            <person name="Merenyi Z."/>
            <person name="Ke H.-M."/>
            <person name="Monk M."/>
            <person name="Kocsube S."/>
            <person name="Drula E."/>
            <person name="Lipzen A."/>
            <person name="Balint B."/>
            <person name="Henrissat B."/>
            <person name="Andreopoulos B."/>
            <person name="Martin F.M."/>
            <person name="Harder C.B."/>
            <person name="Rigling D."/>
            <person name="Ford K.L."/>
            <person name="Foster G.D."/>
            <person name="Pangilinan J."/>
            <person name="Papanicolaou A."/>
            <person name="Barry K."/>
            <person name="LaButti K."/>
            <person name="Viragh M."/>
            <person name="Koriabine M."/>
            <person name="Yan M."/>
            <person name="Riley R."/>
            <person name="Champramary S."/>
            <person name="Plett K.L."/>
            <person name="Tsai I.J."/>
            <person name="Slot J."/>
            <person name="Sipos G."/>
            <person name="Plett J."/>
            <person name="Nagy L.G."/>
            <person name="Grigoriev I.V."/>
        </authorList>
    </citation>
    <scope>NUCLEOTIDE SEQUENCE</scope>
    <source>
        <strain evidence="9">CCBAS 213</strain>
    </source>
</reference>
<feature type="compositionally biased region" description="Polar residues" evidence="7">
    <location>
        <begin position="1"/>
        <end position="20"/>
    </location>
</feature>
<dbReference type="InterPro" id="IPR051089">
    <property type="entry name" value="prtT"/>
</dbReference>
<dbReference type="Pfam" id="PF04082">
    <property type="entry name" value="Fungal_trans"/>
    <property type="match status" value="1"/>
</dbReference>
<name>A0AA39K4B2_ARMTA</name>
<feature type="region of interest" description="Disordered" evidence="7">
    <location>
        <begin position="301"/>
        <end position="381"/>
    </location>
</feature>
<dbReference type="InterPro" id="IPR001138">
    <property type="entry name" value="Zn2Cys6_DnaBD"/>
</dbReference>
<evidence type="ECO:0000256" key="1">
    <source>
        <dbReference type="ARBA" id="ARBA00004123"/>
    </source>
</evidence>
<dbReference type="CDD" id="cd00067">
    <property type="entry name" value="GAL4"/>
    <property type="match status" value="1"/>
</dbReference>
<dbReference type="GO" id="GO:0008270">
    <property type="term" value="F:zinc ion binding"/>
    <property type="evidence" value="ECO:0007669"/>
    <property type="project" value="InterPro"/>
</dbReference>
<dbReference type="PANTHER" id="PTHR31845:SF17">
    <property type="entry name" value="ZN(II)2CYS6 TRANSCRIPTION FACTOR (EUROFUNG)"/>
    <property type="match status" value="1"/>
</dbReference>
<evidence type="ECO:0000256" key="2">
    <source>
        <dbReference type="ARBA" id="ARBA00022723"/>
    </source>
</evidence>
<keyword evidence="4" id="KW-0238">DNA-binding</keyword>
<evidence type="ECO:0000256" key="3">
    <source>
        <dbReference type="ARBA" id="ARBA00023015"/>
    </source>
</evidence>
<feature type="domain" description="Zn(2)-C6 fungal-type" evidence="8">
    <location>
        <begin position="123"/>
        <end position="155"/>
    </location>
</feature>
<dbReference type="Gene3D" id="4.10.240.10">
    <property type="entry name" value="Zn(2)-C6 fungal-type DNA-binding domain"/>
    <property type="match status" value="1"/>
</dbReference>
<evidence type="ECO:0000259" key="8">
    <source>
        <dbReference type="PROSITE" id="PS50048"/>
    </source>
</evidence>
<keyword evidence="5" id="KW-0804">Transcription</keyword>
<dbReference type="GeneID" id="85366415"/>
<dbReference type="GO" id="GO:0006351">
    <property type="term" value="P:DNA-templated transcription"/>
    <property type="evidence" value="ECO:0007669"/>
    <property type="project" value="InterPro"/>
</dbReference>
<dbReference type="EMBL" id="JAUEPS010000029">
    <property type="protein sequence ID" value="KAK0452934.1"/>
    <property type="molecule type" value="Genomic_DNA"/>
</dbReference>
<evidence type="ECO:0000256" key="7">
    <source>
        <dbReference type="SAM" id="MobiDB-lite"/>
    </source>
</evidence>
<dbReference type="SUPFAM" id="SSF57701">
    <property type="entry name" value="Zn2/Cys6 DNA-binding domain"/>
    <property type="match status" value="1"/>
</dbReference>
<dbReference type="GO" id="GO:0000976">
    <property type="term" value="F:transcription cis-regulatory region binding"/>
    <property type="evidence" value="ECO:0007669"/>
    <property type="project" value="TreeGrafter"/>
</dbReference>
<feature type="compositionally biased region" description="Polar residues" evidence="7">
    <location>
        <begin position="305"/>
        <end position="314"/>
    </location>
</feature>
<dbReference type="InterPro" id="IPR007219">
    <property type="entry name" value="XnlR_reg_dom"/>
</dbReference>
<evidence type="ECO:0000313" key="10">
    <source>
        <dbReference type="Proteomes" id="UP001175211"/>
    </source>
</evidence>
<dbReference type="GO" id="GO:0005634">
    <property type="term" value="C:nucleus"/>
    <property type="evidence" value="ECO:0007669"/>
    <property type="project" value="UniProtKB-SubCell"/>
</dbReference>
<evidence type="ECO:0000256" key="5">
    <source>
        <dbReference type="ARBA" id="ARBA00023163"/>
    </source>
</evidence>
<accession>A0AA39K4B2</accession>
<dbReference type="GO" id="GO:0000981">
    <property type="term" value="F:DNA-binding transcription factor activity, RNA polymerase II-specific"/>
    <property type="evidence" value="ECO:0007669"/>
    <property type="project" value="InterPro"/>
</dbReference>
<dbReference type="InterPro" id="IPR036864">
    <property type="entry name" value="Zn2-C6_fun-type_DNA-bd_sf"/>
</dbReference>
<keyword evidence="3" id="KW-0805">Transcription regulation</keyword>
<dbReference type="PROSITE" id="PS00463">
    <property type="entry name" value="ZN2_CY6_FUNGAL_1"/>
    <property type="match status" value="1"/>
</dbReference>
<keyword evidence="6" id="KW-0539">Nucleus</keyword>
<protein>
    <submittedName>
        <fullName evidence="9">Fungal-specific transcription factor domain-containing protein</fullName>
    </submittedName>
</protein>
<organism evidence="9 10">
    <name type="scientific">Armillaria tabescens</name>
    <name type="common">Ringless honey mushroom</name>
    <name type="synonym">Agaricus tabescens</name>
    <dbReference type="NCBI Taxonomy" id="1929756"/>
    <lineage>
        <taxon>Eukaryota</taxon>
        <taxon>Fungi</taxon>
        <taxon>Dikarya</taxon>
        <taxon>Basidiomycota</taxon>
        <taxon>Agaricomycotina</taxon>
        <taxon>Agaricomycetes</taxon>
        <taxon>Agaricomycetidae</taxon>
        <taxon>Agaricales</taxon>
        <taxon>Marasmiineae</taxon>
        <taxon>Physalacriaceae</taxon>
        <taxon>Desarmillaria</taxon>
    </lineage>
</organism>
<keyword evidence="2" id="KW-0479">Metal-binding</keyword>